<dbReference type="EMBL" id="LAZR01037816">
    <property type="protein sequence ID" value="KKL21208.1"/>
    <property type="molecule type" value="Genomic_DNA"/>
</dbReference>
<proteinExistence type="predicted"/>
<reference evidence="1" key="1">
    <citation type="journal article" date="2015" name="Nature">
        <title>Complex archaea that bridge the gap between prokaryotes and eukaryotes.</title>
        <authorList>
            <person name="Spang A."/>
            <person name="Saw J.H."/>
            <person name="Jorgensen S.L."/>
            <person name="Zaremba-Niedzwiedzka K."/>
            <person name="Martijn J."/>
            <person name="Lind A.E."/>
            <person name="van Eijk R."/>
            <person name="Schleper C."/>
            <person name="Guy L."/>
            <person name="Ettema T.J."/>
        </authorList>
    </citation>
    <scope>NUCLEOTIDE SEQUENCE</scope>
</reference>
<feature type="non-terminal residue" evidence="1">
    <location>
        <position position="156"/>
    </location>
</feature>
<name>A0A0F9EAZ7_9ZZZZ</name>
<gene>
    <name evidence="1" type="ORF">LCGC14_2447740</name>
</gene>
<dbReference type="AlphaFoldDB" id="A0A0F9EAZ7"/>
<evidence type="ECO:0000313" key="1">
    <source>
        <dbReference type="EMBL" id="KKL21208.1"/>
    </source>
</evidence>
<sequence length="156" mass="18485">MPVDYTLVCGVDAKHIRQLAWVWPTWKFHKPSLLNHPMIVFYDTSQVKEEEIRRVVDHPNLTIVPWPPKGVTYERSMEGKFGDPQRYKMLAGFVYVPWRYVQTKYWLKLDVDTVATGQDDWIDEKWFENSPAIVAQPWGFTKPPDQMQMLDKWANT</sequence>
<accession>A0A0F9EAZ7</accession>
<comment type="caution">
    <text evidence="1">The sequence shown here is derived from an EMBL/GenBank/DDBJ whole genome shotgun (WGS) entry which is preliminary data.</text>
</comment>
<organism evidence="1">
    <name type="scientific">marine sediment metagenome</name>
    <dbReference type="NCBI Taxonomy" id="412755"/>
    <lineage>
        <taxon>unclassified sequences</taxon>
        <taxon>metagenomes</taxon>
        <taxon>ecological metagenomes</taxon>
    </lineage>
</organism>
<protein>
    <submittedName>
        <fullName evidence="1">Uncharacterized protein</fullName>
    </submittedName>
</protein>